<dbReference type="Gene3D" id="1.10.10.2670">
    <property type="entry name" value="E3 ubiquitin-protein ligase"/>
    <property type="match status" value="1"/>
</dbReference>
<dbReference type="OrthoDB" id="167398at2759"/>
<evidence type="ECO:0000313" key="5">
    <source>
        <dbReference type="EMBL" id="CAF1072864.1"/>
    </source>
</evidence>
<dbReference type="InterPro" id="IPR031176">
    <property type="entry name" value="ELL/occludin"/>
</dbReference>
<dbReference type="InterPro" id="IPR013121">
    <property type="entry name" value="Fe_red_NAD-bd_6"/>
</dbReference>
<dbReference type="PANTHER" id="PTHR23288:SF17">
    <property type="entry name" value="RNA POLYMERASE II ELONGATION FACTOR ELL"/>
    <property type="match status" value="1"/>
</dbReference>
<feature type="domain" description="RNA polymerase II elongation factor ELL N-terminal" evidence="3">
    <location>
        <begin position="122"/>
        <end position="216"/>
    </location>
</feature>
<evidence type="ECO:0000313" key="7">
    <source>
        <dbReference type="Proteomes" id="UP000663877"/>
    </source>
</evidence>
<dbReference type="SUPFAM" id="SSF52343">
    <property type="entry name" value="Ferredoxin reductase-like, C-terminal NADP-linked domain"/>
    <property type="match status" value="1"/>
</dbReference>
<dbReference type="PANTHER" id="PTHR23288">
    <property type="entry name" value="OCCLUDIN AND RNA POLYMERASE II ELONGATION FACTOR ELL"/>
    <property type="match status" value="1"/>
</dbReference>
<dbReference type="InterPro" id="IPR042065">
    <property type="entry name" value="E3_ELL-like"/>
</dbReference>
<protein>
    <recommendedName>
        <fullName evidence="8">FAD-binding FR-type domain-containing protein</fullName>
    </recommendedName>
</protein>
<name>A0A813RGL8_9BILA</name>
<dbReference type="EMBL" id="CAJNOI010000010">
    <property type="protein sequence ID" value="CAF0781141.1"/>
    <property type="molecule type" value="Genomic_DNA"/>
</dbReference>
<dbReference type="GO" id="GO:0008023">
    <property type="term" value="C:transcription elongation factor complex"/>
    <property type="evidence" value="ECO:0007669"/>
    <property type="project" value="InterPro"/>
</dbReference>
<dbReference type="SUPFAM" id="SSF46785">
    <property type="entry name" value="Winged helix' DNA-binding domain"/>
    <property type="match status" value="1"/>
</dbReference>
<evidence type="ECO:0000259" key="3">
    <source>
        <dbReference type="Pfam" id="PF10390"/>
    </source>
</evidence>
<dbReference type="GO" id="GO:0016491">
    <property type="term" value="F:oxidoreductase activity"/>
    <property type="evidence" value="ECO:0007669"/>
    <property type="project" value="UniProtKB-KW"/>
</dbReference>
<dbReference type="Gene3D" id="3.40.50.80">
    <property type="entry name" value="Nucleotide-binding domain of ferredoxin-NADP reductase (FNR) module"/>
    <property type="match status" value="1"/>
</dbReference>
<dbReference type="Proteomes" id="UP000663832">
    <property type="component" value="Unassembled WGS sequence"/>
</dbReference>
<gene>
    <name evidence="4" type="ORF">BJG266_LOCUS4131</name>
    <name evidence="5" type="ORF">QVE165_LOCUS18791</name>
</gene>
<dbReference type="Pfam" id="PF10390">
    <property type="entry name" value="ELL"/>
    <property type="match status" value="2"/>
</dbReference>
<dbReference type="GO" id="GO:0000987">
    <property type="term" value="F:cis-regulatory region sequence-specific DNA binding"/>
    <property type="evidence" value="ECO:0007669"/>
    <property type="project" value="TreeGrafter"/>
</dbReference>
<dbReference type="InterPro" id="IPR036390">
    <property type="entry name" value="WH_DNA-bd_sf"/>
</dbReference>
<evidence type="ECO:0000259" key="2">
    <source>
        <dbReference type="Pfam" id="PF08030"/>
    </source>
</evidence>
<evidence type="ECO:0000313" key="6">
    <source>
        <dbReference type="Proteomes" id="UP000663832"/>
    </source>
</evidence>
<sequence>MDRNLPGNNRFRLNADATSNHDGKLHIFIKLTSSCMEAIETYIQQNKKQNLSNIKFNRSGGEISIPINNNEEKIYSFQILPEDETSEIFQCIKQVNRDQLESCGLIEQRIVTNQEKRLSPTTNTQSSPSDRPLRERLIHLLAASTYKKPDLLCRLKSEGGMRDDEKEQFDSLLSSISRQSNSGDFFLLKSILTSGEVNYDWPFYTKREAQIVRKRIKEHQVNATNDIPSISSTANRLSLPIQNSSSKDQIGSNDPDADIWIERPFSTCTSHVFNSKHIVLIGVGIGVTPSISALDSLTQRVQNHRCVLFWIDREIESFSSYRDILEEIGNAQENYLNIMTATRNNSTEPTSRYLDMHLYRTLLQPNKKATLEALPYDLVANIYADMQQYDIHTGLETSTNVGRPPWKVLFSKFKAEHKSTSVFLAGNTLMASQVKRCCDDIEFAFHHEPGF</sequence>
<organism evidence="4 7">
    <name type="scientific">Adineta steineri</name>
    <dbReference type="NCBI Taxonomy" id="433720"/>
    <lineage>
        <taxon>Eukaryota</taxon>
        <taxon>Metazoa</taxon>
        <taxon>Spiralia</taxon>
        <taxon>Gnathifera</taxon>
        <taxon>Rotifera</taxon>
        <taxon>Eurotatoria</taxon>
        <taxon>Bdelloidea</taxon>
        <taxon>Adinetida</taxon>
        <taxon>Adinetidae</taxon>
        <taxon>Adineta</taxon>
    </lineage>
</organism>
<comment type="caution">
    <text evidence="4">The sequence shown here is derived from an EMBL/GenBank/DDBJ whole genome shotgun (WGS) entry which is preliminary data.</text>
</comment>
<dbReference type="GO" id="GO:0042795">
    <property type="term" value="P:snRNA transcription by RNA polymerase II"/>
    <property type="evidence" value="ECO:0007669"/>
    <property type="project" value="TreeGrafter"/>
</dbReference>
<dbReference type="GO" id="GO:0032968">
    <property type="term" value="P:positive regulation of transcription elongation by RNA polymerase II"/>
    <property type="evidence" value="ECO:0007669"/>
    <property type="project" value="TreeGrafter"/>
</dbReference>
<dbReference type="AlphaFoldDB" id="A0A813RGL8"/>
<accession>A0A813RGL8</accession>
<proteinExistence type="predicted"/>
<reference evidence="4" key="1">
    <citation type="submission" date="2021-02" db="EMBL/GenBank/DDBJ databases">
        <authorList>
            <person name="Nowell W R."/>
        </authorList>
    </citation>
    <scope>NUCLEOTIDE SEQUENCE</scope>
</reference>
<dbReference type="InterPro" id="IPR019464">
    <property type="entry name" value="ELL_N"/>
</dbReference>
<keyword evidence="6" id="KW-1185">Reference proteome</keyword>
<dbReference type="Proteomes" id="UP000663877">
    <property type="component" value="Unassembled WGS sequence"/>
</dbReference>
<evidence type="ECO:0000313" key="4">
    <source>
        <dbReference type="EMBL" id="CAF0781141.1"/>
    </source>
</evidence>
<dbReference type="InterPro" id="IPR039261">
    <property type="entry name" value="FNR_nucleotide-bd"/>
</dbReference>
<feature type="domain" description="Ferric reductase NAD binding" evidence="2">
    <location>
        <begin position="276"/>
        <end position="438"/>
    </location>
</feature>
<feature type="domain" description="RNA polymerase II elongation factor ELL N-terminal" evidence="3">
    <location>
        <begin position="9"/>
        <end position="111"/>
    </location>
</feature>
<evidence type="ECO:0008006" key="8">
    <source>
        <dbReference type="Google" id="ProtNLM"/>
    </source>
</evidence>
<dbReference type="GO" id="GO:0006368">
    <property type="term" value="P:transcription elongation by RNA polymerase II"/>
    <property type="evidence" value="ECO:0007669"/>
    <property type="project" value="InterPro"/>
</dbReference>
<evidence type="ECO:0000256" key="1">
    <source>
        <dbReference type="ARBA" id="ARBA00023002"/>
    </source>
</evidence>
<keyword evidence="1" id="KW-0560">Oxidoreductase</keyword>
<dbReference type="EMBL" id="CAJNOM010000112">
    <property type="protein sequence ID" value="CAF1072864.1"/>
    <property type="molecule type" value="Genomic_DNA"/>
</dbReference>
<dbReference type="Pfam" id="PF08030">
    <property type="entry name" value="NAD_binding_6"/>
    <property type="match status" value="1"/>
</dbReference>